<evidence type="ECO:0000256" key="2">
    <source>
        <dbReference type="SAM" id="Phobius"/>
    </source>
</evidence>
<feature type="transmembrane region" description="Helical" evidence="2">
    <location>
        <begin position="91"/>
        <end position="111"/>
    </location>
</feature>
<dbReference type="Proteomes" id="UP001327225">
    <property type="component" value="Chromosome"/>
</dbReference>
<evidence type="ECO:0000256" key="1">
    <source>
        <dbReference type="SAM" id="MobiDB-lite"/>
    </source>
</evidence>
<feature type="compositionally biased region" description="Basic and acidic residues" evidence="1">
    <location>
        <begin position="135"/>
        <end position="147"/>
    </location>
</feature>
<gene>
    <name evidence="3" type="ORF">SHK19_06085</name>
</gene>
<dbReference type="Gene3D" id="3.10.350.10">
    <property type="entry name" value="LysM domain"/>
    <property type="match status" value="1"/>
</dbReference>
<dbReference type="InterPro" id="IPR036779">
    <property type="entry name" value="LysM_dom_sf"/>
</dbReference>
<name>A0ABZ0ZU31_9ACTN</name>
<evidence type="ECO:0008006" key="5">
    <source>
        <dbReference type="Google" id="ProtNLM"/>
    </source>
</evidence>
<feature type="transmembrane region" description="Helical" evidence="2">
    <location>
        <begin position="47"/>
        <end position="71"/>
    </location>
</feature>
<keyword evidence="2" id="KW-0472">Membrane</keyword>
<dbReference type="EMBL" id="CP141059">
    <property type="protein sequence ID" value="WQQ27800.1"/>
    <property type="molecule type" value="Genomic_DNA"/>
</dbReference>
<feature type="region of interest" description="Disordered" evidence="1">
    <location>
        <begin position="113"/>
        <end position="151"/>
    </location>
</feature>
<accession>A0ABZ0ZU31</accession>
<protein>
    <recommendedName>
        <fullName evidence="5">LysM domain-containing protein</fullName>
    </recommendedName>
</protein>
<evidence type="ECO:0000313" key="4">
    <source>
        <dbReference type="Proteomes" id="UP001327225"/>
    </source>
</evidence>
<proteinExistence type="predicted"/>
<evidence type="ECO:0000313" key="3">
    <source>
        <dbReference type="EMBL" id="WQQ27800.1"/>
    </source>
</evidence>
<sequence>MDGTARNLVRLRGALLWCLATTAAAGIGMISLPTVAASPRLLDSDPVFADLLVAGCAAASTVAAGWLWAITTDVVVRVLTVGGPVAVRRPGPVRLLLLAACGAVALGAPAVPASADDRRPVAPHSLAGLPLPDRATGDGRPSDHADTTPRSVVRVRPGGSLWAIAEEQLGPSATVVDLVDYWYRIYDRNVAVIGPDPDLILPGQLLELPPTG</sequence>
<keyword evidence="2" id="KW-1133">Transmembrane helix</keyword>
<feature type="transmembrane region" description="Helical" evidence="2">
    <location>
        <begin position="14"/>
        <end position="35"/>
    </location>
</feature>
<keyword evidence="4" id="KW-1185">Reference proteome</keyword>
<dbReference type="RefSeq" id="WP_322938120.1">
    <property type="nucleotide sequence ID" value="NZ_CP141059.1"/>
</dbReference>
<organism evidence="3 4">
    <name type="scientific">Nocardioides bizhenqiangii</name>
    <dbReference type="NCBI Taxonomy" id="3095076"/>
    <lineage>
        <taxon>Bacteria</taxon>
        <taxon>Bacillati</taxon>
        <taxon>Actinomycetota</taxon>
        <taxon>Actinomycetes</taxon>
        <taxon>Propionibacteriales</taxon>
        <taxon>Nocardioidaceae</taxon>
        <taxon>Nocardioides</taxon>
    </lineage>
</organism>
<reference evidence="4" key="1">
    <citation type="submission" date="2023-12" db="EMBL/GenBank/DDBJ databases">
        <title>Novel species in genus Nocardioides.</title>
        <authorList>
            <person name="Zhou H."/>
        </authorList>
    </citation>
    <scope>NUCLEOTIDE SEQUENCE [LARGE SCALE GENOMIC DNA]</scope>
    <source>
        <strain evidence="4">HM61</strain>
    </source>
</reference>
<keyword evidence="2" id="KW-0812">Transmembrane</keyword>